<dbReference type="AlphaFoldDB" id="A0A6F8U4Z1"/>
<sequence>MAAKTNPQTTSKPGVEFLNAKQVANRYGVHPASIYRWAKESNFPKPIKLGPNVTRWRLADLGEWEATQQEVS</sequence>
<proteinExistence type="predicted"/>
<evidence type="ECO:0000313" key="1">
    <source>
        <dbReference type="EMBL" id="BCB07899.1"/>
    </source>
</evidence>
<dbReference type="Gene3D" id="1.10.238.160">
    <property type="match status" value="1"/>
</dbReference>
<dbReference type="RefSeq" id="WP_172420801.1">
    <property type="nucleotide sequence ID" value="NZ_AP022843.1"/>
</dbReference>
<gene>
    <name evidence="1" type="ORF">HHSLTHF2_17890</name>
</gene>
<dbReference type="Pfam" id="PF05930">
    <property type="entry name" value="Phage_AlpA"/>
    <property type="match status" value="1"/>
</dbReference>
<dbReference type="SUPFAM" id="SSF46955">
    <property type="entry name" value="Putative DNA-binding domain"/>
    <property type="match status" value="1"/>
</dbReference>
<name>A0A6F8U4Z1_9GAMM</name>
<keyword evidence="2" id="KW-1185">Reference proteome</keyword>
<dbReference type="EMBL" id="AP022843">
    <property type="protein sequence ID" value="BCB07899.1"/>
    <property type="molecule type" value="Genomic_DNA"/>
</dbReference>
<evidence type="ECO:0008006" key="3">
    <source>
        <dbReference type="Google" id="ProtNLM"/>
    </source>
</evidence>
<accession>A0A6F8U4Z1</accession>
<evidence type="ECO:0000313" key="2">
    <source>
        <dbReference type="Proteomes" id="UP000502259"/>
    </source>
</evidence>
<dbReference type="InterPro" id="IPR009061">
    <property type="entry name" value="DNA-bd_dom_put_sf"/>
</dbReference>
<protein>
    <recommendedName>
        <fullName evidence="3">AlpA family phage regulatory protein</fullName>
    </recommendedName>
</protein>
<dbReference type="Proteomes" id="UP000502259">
    <property type="component" value="Chromosome"/>
</dbReference>
<reference evidence="1 2" key="1">
    <citation type="submission" date="2020-03" db="EMBL/GenBank/DDBJ databases">
        <title>Complete Genome Sequence of Halomonas hydrothermalis Strain Slthf2, Halophilic Bacterium Isolated from Deep-Sea Hydrothermal-Vent Environments.</title>
        <authorList>
            <person name="Takeyama N."/>
            <person name="Huang M."/>
            <person name="Sato K."/>
            <person name="Galipon J."/>
            <person name="Arakawa K."/>
        </authorList>
    </citation>
    <scope>NUCLEOTIDE SEQUENCE [LARGE SCALE GENOMIC DNA]</scope>
    <source>
        <strain evidence="1 2">Slthf2</strain>
    </source>
</reference>
<dbReference type="InterPro" id="IPR010260">
    <property type="entry name" value="AlpA"/>
</dbReference>
<organism evidence="1 2">
    <name type="scientific">Halomonas hydrothermalis</name>
    <dbReference type="NCBI Taxonomy" id="115561"/>
    <lineage>
        <taxon>Bacteria</taxon>
        <taxon>Pseudomonadati</taxon>
        <taxon>Pseudomonadota</taxon>
        <taxon>Gammaproteobacteria</taxon>
        <taxon>Oceanospirillales</taxon>
        <taxon>Halomonadaceae</taxon>
        <taxon>Halomonas</taxon>
    </lineage>
</organism>